<evidence type="ECO:0000256" key="1">
    <source>
        <dbReference type="SAM" id="MobiDB-lite"/>
    </source>
</evidence>
<gene>
    <name evidence="2" type="ORF">NW762_013851</name>
</gene>
<feature type="compositionally biased region" description="Basic and acidic residues" evidence="1">
    <location>
        <begin position="35"/>
        <end position="55"/>
    </location>
</feature>
<dbReference type="EMBL" id="JAOQAZ010000045">
    <property type="protein sequence ID" value="KAJ4245727.1"/>
    <property type="molecule type" value="Genomic_DNA"/>
</dbReference>
<dbReference type="OrthoDB" id="5326346at2759"/>
<evidence type="ECO:0008006" key="4">
    <source>
        <dbReference type="Google" id="ProtNLM"/>
    </source>
</evidence>
<sequence length="418" mass="47894">MKTSLLVLAPRGDTELVLRRPNPNNANKSNGNQSNHEDRTTGSDHQDKCEDKNETDIAASEKFQDHTASVPKLGSEPNKEEHTIDPTPEESDGDTGTEATKIETTTLLEFHDSSASVHKVEDLRNMPPSTNDAKPIEVRFRVSSAHLTLASPVFKAMLDGPFSEGIRNQQGLYEIKTFDWGAEALLILLDIIHGHHRSTPKTIELTVLLDIAVLVDYYQCHEIVEPFAEMWIAALGDKTWEDYDSSCMPWMFVSWVFGQEKFFNHMVATCLKYCKTPIRTNLPLPSTILEKLEYRRQSLITSSLDNFMNCSCMLLGSLMKQMRQHGLEIPRPKAECYKNNVMDFRKFMGNLDTPVWHEKDASWRFNQHACSFKQKTQPWRDEMARTYMDDVRYQDFISPKEPKTENIPSREVVSTKDQ</sequence>
<dbReference type="AlphaFoldDB" id="A0A9W8RL06"/>
<feature type="region of interest" description="Disordered" evidence="1">
    <location>
        <begin position="398"/>
        <end position="418"/>
    </location>
</feature>
<dbReference type="SUPFAM" id="SSF54695">
    <property type="entry name" value="POZ domain"/>
    <property type="match status" value="1"/>
</dbReference>
<feature type="compositionally biased region" description="Low complexity" evidence="1">
    <location>
        <begin position="21"/>
        <end position="34"/>
    </location>
</feature>
<proteinExistence type="predicted"/>
<dbReference type="Proteomes" id="UP001152049">
    <property type="component" value="Unassembled WGS sequence"/>
</dbReference>
<organism evidence="2 3">
    <name type="scientific">Fusarium torreyae</name>
    <dbReference type="NCBI Taxonomy" id="1237075"/>
    <lineage>
        <taxon>Eukaryota</taxon>
        <taxon>Fungi</taxon>
        <taxon>Dikarya</taxon>
        <taxon>Ascomycota</taxon>
        <taxon>Pezizomycotina</taxon>
        <taxon>Sordariomycetes</taxon>
        <taxon>Hypocreomycetidae</taxon>
        <taxon>Hypocreales</taxon>
        <taxon>Nectriaceae</taxon>
        <taxon>Fusarium</taxon>
    </lineage>
</organism>
<evidence type="ECO:0000313" key="2">
    <source>
        <dbReference type="EMBL" id="KAJ4245727.1"/>
    </source>
</evidence>
<accession>A0A9W8RL06</accession>
<keyword evidence="3" id="KW-1185">Reference proteome</keyword>
<dbReference type="InterPro" id="IPR011333">
    <property type="entry name" value="SKP1/BTB/POZ_sf"/>
</dbReference>
<dbReference type="Gene3D" id="3.30.710.10">
    <property type="entry name" value="Potassium Channel Kv1.1, Chain A"/>
    <property type="match status" value="1"/>
</dbReference>
<reference evidence="2" key="1">
    <citation type="submission" date="2022-09" db="EMBL/GenBank/DDBJ databases">
        <title>Fusarium specimens isolated from Avocado Roots.</title>
        <authorList>
            <person name="Stajich J."/>
            <person name="Roper C."/>
            <person name="Heimlech-Rivalta G."/>
        </authorList>
    </citation>
    <scope>NUCLEOTIDE SEQUENCE</scope>
    <source>
        <strain evidence="2">CF00136</strain>
    </source>
</reference>
<feature type="region of interest" description="Disordered" evidence="1">
    <location>
        <begin position="1"/>
        <end position="97"/>
    </location>
</feature>
<protein>
    <recommendedName>
        <fullName evidence="4">BTB domain-containing protein</fullName>
    </recommendedName>
</protein>
<evidence type="ECO:0000313" key="3">
    <source>
        <dbReference type="Proteomes" id="UP001152049"/>
    </source>
</evidence>
<comment type="caution">
    <text evidence="2">The sequence shown here is derived from an EMBL/GenBank/DDBJ whole genome shotgun (WGS) entry which is preliminary data.</text>
</comment>
<name>A0A9W8RL06_9HYPO</name>